<dbReference type="InterPro" id="IPR001789">
    <property type="entry name" value="Sig_transdc_resp-reg_receiver"/>
</dbReference>
<accession>A0ABT8CTS9</accession>
<evidence type="ECO:0000259" key="3">
    <source>
        <dbReference type="PROSITE" id="PS50930"/>
    </source>
</evidence>
<dbReference type="GO" id="GO:0003677">
    <property type="term" value="F:DNA binding"/>
    <property type="evidence" value="ECO:0007669"/>
    <property type="project" value="UniProtKB-KW"/>
</dbReference>
<dbReference type="Gene3D" id="2.40.50.1020">
    <property type="entry name" value="LytTr DNA-binding domain"/>
    <property type="match status" value="1"/>
</dbReference>
<evidence type="ECO:0000313" key="4">
    <source>
        <dbReference type="EMBL" id="MDN3707908.1"/>
    </source>
</evidence>
<evidence type="ECO:0000259" key="2">
    <source>
        <dbReference type="PROSITE" id="PS50110"/>
    </source>
</evidence>
<feature type="domain" description="Response regulatory" evidence="2">
    <location>
        <begin position="5"/>
        <end position="118"/>
    </location>
</feature>
<keyword evidence="5" id="KW-1185">Reference proteome</keyword>
<dbReference type="Gene3D" id="3.40.50.2300">
    <property type="match status" value="1"/>
</dbReference>
<dbReference type="Pfam" id="PF04397">
    <property type="entry name" value="LytTR"/>
    <property type="match status" value="1"/>
</dbReference>
<protein>
    <submittedName>
        <fullName evidence="4">LytTR family DNA-binding domain-containing protein</fullName>
    </submittedName>
</protein>
<dbReference type="Proteomes" id="UP001242368">
    <property type="component" value="Unassembled WGS sequence"/>
</dbReference>
<dbReference type="Pfam" id="PF00072">
    <property type="entry name" value="Response_reg"/>
    <property type="match status" value="1"/>
</dbReference>
<comment type="caution">
    <text evidence="4">The sequence shown here is derived from an EMBL/GenBank/DDBJ whole genome shotgun (WGS) entry which is preliminary data.</text>
</comment>
<dbReference type="SMART" id="SM00448">
    <property type="entry name" value="REC"/>
    <property type="match status" value="1"/>
</dbReference>
<sequence>MNSYKALIIEDEINNVAILKYFLTKYCINIEVVGHASTINEAVSAIDLLEPDILFLDIHLNEGDAFDVLDRLKHINAQIIFVTSYNEYAIKAFKYNAIDYLLKPVVIEELILAVNKAVKNIHQQRYFDFNKLAMLSKTEMPVLENNEYIAIASIDKIDLLKASDVLYLESDSKYAIFHSVDGKKYTSSKNLLHFEKIIDSSRFFRVHHSYIINIEHVVRIIKKDGSYCELSNGMLIPIAKRKQNDFNRFLKIKS</sequence>
<dbReference type="SUPFAM" id="SSF52172">
    <property type="entry name" value="CheY-like"/>
    <property type="match status" value="1"/>
</dbReference>
<dbReference type="PANTHER" id="PTHR37299">
    <property type="entry name" value="TRANSCRIPTIONAL REGULATOR-RELATED"/>
    <property type="match status" value="1"/>
</dbReference>
<dbReference type="InterPro" id="IPR011006">
    <property type="entry name" value="CheY-like_superfamily"/>
</dbReference>
<evidence type="ECO:0000313" key="5">
    <source>
        <dbReference type="Proteomes" id="UP001242368"/>
    </source>
</evidence>
<dbReference type="SMART" id="SM00850">
    <property type="entry name" value="LytTR"/>
    <property type="match status" value="1"/>
</dbReference>
<proteinExistence type="predicted"/>
<dbReference type="PANTHER" id="PTHR37299:SF1">
    <property type="entry name" value="STAGE 0 SPORULATION PROTEIN A HOMOLOG"/>
    <property type="match status" value="1"/>
</dbReference>
<dbReference type="PROSITE" id="PS50930">
    <property type="entry name" value="HTH_LYTTR"/>
    <property type="match status" value="1"/>
</dbReference>
<feature type="domain" description="HTH LytTR-type" evidence="3">
    <location>
        <begin position="149"/>
        <end position="252"/>
    </location>
</feature>
<dbReference type="InterPro" id="IPR007492">
    <property type="entry name" value="LytTR_DNA-bd_dom"/>
</dbReference>
<name>A0ABT8CTS9_9FLAO</name>
<keyword evidence="1" id="KW-0597">Phosphoprotein</keyword>
<keyword evidence="4" id="KW-0238">DNA-binding</keyword>
<gene>
    <name evidence="4" type="ORF">QW060_12395</name>
</gene>
<reference evidence="5" key="1">
    <citation type="journal article" date="2019" name="Int. J. Syst. Evol. Microbiol.">
        <title>The Global Catalogue of Microorganisms (GCM) 10K type strain sequencing project: providing services to taxonomists for standard genome sequencing and annotation.</title>
        <authorList>
            <consortium name="The Broad Institute Genomics Platform"/>
            <consortium name="The Broad Institute Genome Sequencing Center for Infectious Disease"/>
            <person name="Wu L."/>
            <person name="Ma J."/>
        </authorList>
    </citation>
    <scope>NUCLEOTIDE SEQUENCE [LARGE SCALE GENOMIC DNA]</scope>
    <source>
        <strain evidence="5">CECT 7184</strain>
    </source>
</reference>
<dbReference type="RefSeq" id="WP_290363857.1">
    <property type="nucleotide sequence ID" value="NZ_JAUFQU010000001.1"/>
</dbReference>
<dbReference type="EMBL" id="JAUFQU010000001">
    <property type="protein sequence ID" value="MDN3707908.1"/>
    <property type="molecule type" value="Genomic_DNA"/>
</dbReference>
<dbReference type="PROSITE" id="PS50110">
    <property type="entry name" value="RESPONSE_REGULATORY"/>
    <property type="match status" value="1"/>
</dbReference>
<feature type="modified residue" description="4-aspartylphosphate" evidence="1">
    <location>
        <position position="57"/>
    </location>
</feature>
<dbReference type="InterPro" id="IPR046947">
    <property type="entry name" value="LytR-like"/>
</dbReference>
<organism evidence="4 5">
    <name type="scientific">Paenimyroides ceti</name>
    <dbReference type="NCBI Taxonomy" id="395087"/>
    <lineage>
        <taxon>Bacteria</taxon>
        <taxon>Pseudomonadati</taxon>
        <taxon>Bacteroidota</taxon>
        <taxon>Flavobacteriia</taxon>
        <taxon>Flavobacteriales</taxon>
        <taxon>Flavobacteriaceae</taxon>
        <taxon>Paenimyroides</taxon>
    </lineage>
</organism>
<evidence type="ECO:0000256" key="1">
    <source>
        <dbReference type="PROSITE-ProRule" id="PRU00169"/>
    </source>
</evidence>